<dbReference type="AlphaFoldDB" id="A0A955KX79"/>
<name>A0A955KX79_9BACT</name>
<gene>
    <name evidence="1" type="ORF">KC685_02850</name>
</gene>
<reference evidence="1" key="1">
    <citation type="submission" date="2020-04" db="EMBL/GenBank/DDBJ databases">
        <authorList>
            <person name="Zhang T."/>
        </authorList>
    </citation>
    <scope>NUCLEOTIDE SEQUENCE</scope>
    <source>
        <strain evidence="1">HKST-UBA17</strain>
    </source>
</reference>
<protein>
    <submittedName>
        <fullName evidence="1">Uncharacterized protein</fullName>
    </submittedName>
</protein>
<organism evidence="1 2">
    <name type="scientific">Candidatus Dojkabacteria bacterium</name>
    <dbReference type="NCBI Taxonomy" id="2099670"/>
    <lineage>
        <taxon>Bacteria</taxon>
        <taxon>Candidatus Dojkabacteria</taxon>
    </lineage>
</organism>
<evidence type="ECO:0000313" key="1">
    <source>
        <dbReference type="EMBL" id="MCA9376833.1"/>
    </source>
</evidence>
<dbReference type="Proteomes" id="UP000741282">
    <property type="component" value="Unassembled WGS sequence"/>
</dbReference>
<proteinExistence type="predicted"/>
<accession>A0A955KX79</accession>
<comment type="caution">
    <text evidence="1">The sequence shown here is derived from an EMBL/GenBank/DDBJ whole genome shotgun (WGS) entry which is preliminary data.</text>
</comment>
<evidence type="ECO:0000313" key="2">
    <source>
        <dbReference type="Proteomes" id="UP000741282"/>
    </source>
</evidence>
<reference evidence="1" key="2">
    <citation type="journal article" date="2021" name="Microbiome">
        <title>Successional dynamics and alternative stable states in a saline activated sludge microbial community over 9 years.</title>
        <authorList>
            <person name="Wang Y."/>
            <person name="Ye J."/>
            <person name="Ju F."/>
            <person name="Liu L."/>
            <person name="Boyd J.A."/>
            <person name="Deng Y."/>
            <person name="Parks D.H."/>
            <person name="Jiang X."/>
            <person name="Yin X."/>
            <person name="Woodcroft B.J."/>
            <person name="Tyson G.W."/>
            <person name="Hugenholtz P."/>
            <person name="Polz M.F."/>
            <person name="Zhang T."/>
        </authorList>
    </citation>
    <scope>NUCLEOTIDE SEQUENCE</scope>
    <source>
        <strain evidence="1">HKST-UBA17</strain>
    </source>
</reference>
<dbReference type="EMBL" id="JAGQLN010000008">
    <property type="protein sequence ID" value="MCA9376833.1"/>
    <property type="molecule type" value="Genomic_DNA"/>
</dbReference>
<sequence>MSESITHKLTGDVCDGLYRLKPIETEDVGDLQAEVIRILGLPCLQDTDIRLFCVFVQPRDKRYQERVLVANITKPQDTTVVISANDAYPQIAHDGTVSPHTRRELSIYRRNWGSVLAECWRVQQYQANTLALGKYDRWHRLPDLFSDEQGNIPPIEQLPPQTILFMQRHLRMSFVTNSQWQGLLRNALNYHKHETGVGKVDYFGLIPVLGPMKETRLYTTSYTFGSKPVNSVFSPQAAFDHALLQSNVRWYTISTELRYYDKLVEKYGFRTELDN</sequence>